<dbReference type="Pfam" id="PF01243">
    <property type="entry name" value="PNPOx_N"/>
    <property type="match status" value="1"/>
</dbReference>
<dbReference type="SUPFAM" id="SSF50475">
    <property type="entry name" value="FMN-binding split barrel"/>
    <property type="match status" value="1"/>
</dbReference>
<organism evidence="3 4">
    <name type="scientific">Streptomyces gottesmaniae</name>
    <dbReference type="NCBI Taxonomy" id="3075518"/>
    <lineage>
        <taxon>Bacteria</taxon>
        <taxon>Bacillati</taxon>
        <taxon>Actinomycetota</taxon>
        <taxon>Actinomycetes</taxon>
        <taxon>Kitasatosporales</taxon>
        <taxon>Streptomycetaceae</taxon>
        <taxon>Streptomyces</taxon>
    </lineage>
</organism>
<dbReference type="Gene3D" id="2.30.110.10">
    <property type="entry name" value="Electron Transport, Fmn-binding Protein, Chain A"/>
    <property type="match status" value="1"/>
</dbReference>
<feature type="compositionally biased region" description="Low complexity" evidence="1">
    <location>
        <begin position="9"/>
        <end position="24"/>
    </location>
</feature>
<evidence type="ECO:0000259" key="2">
    <source>
        <dbReference type="Pfam" id="PF01243"/>
    </source>
</evidence>
<feature type="domain" description="Pyridoxamine 5'-phosphate oxidase N-terminal" evidence="2">
    <location>
        <begin position="36"/>
        <end position="128"/>
    </location>
</feature>
<evidence type="ECO:0000313" key="3">
    <source>
        <dbReference type="EMBL" id="MDT0573377.1"/>
    </source>
</evidence>
<evidence type="ECO:0000313" key="4">
    <source>
        <dbReference type="Proteomes" id="UP001180737"/>
    </source>
</evidence>
<comment type="caution">
    <text evidence="3">The sequence shown here is derived from an EMBL/GenBank/DDBJ whole genome shotgun (WGS) entry which is preliminary data.</text>
</comment>
<dbReference type="EMBL" id="JAVRFJ010000050">
    <property type="protein sequence ID" value="MDT0573377.1"/>
    <property type="molecule type" value="Genomic_DNA"/>
</dbReference>
<protein>
    <submittedName>
        <fullName evidence="3">Pyridoxamine 5'-phosphate oxidase family protein</fullName>
    </submittedName>
</protein>
<sequence length="140" mass="15390">MDPSRWHGSRSTSTRACSTASPRSPDGLLVQRERERVPRDQKLARLATVTPKGRPHVVPVIFCFAADSTTISSGAHDLPDHRGQNRFHHRNIEDNPWTALVVADVASTDPWTPCGTEFRGRAEVNKQGGERLAPSLGQST</sequence>
<proteinExistence type="predicted"/>
<feature type="region of interest" description="Disordered" evidence="1">
    <location>
        <begin position="117"/>
        <end position="140"/>
    </location>
</feature>
<reference evidence="3" key="1">
    <citation type="submission" date="2024-05" db="EMBL/GenBank/DDBJ databases">
        <title>30 novel species of actinomycetes from the DSMZ collection.</title>
        <authorList>
            <person name="Nouioui I."/>
        </authorList>
    </citation>
    <scope>NUCLEOTIDE SEQUENCE</scope>
    <source>
        <strain evidence="3">DSM 3412</strain>
    </source>
</reference>
<evidence type="ECO:0000256" key="1">
    <source>
        <dbReference type="SAM" id="MobiDB-lite"/>
    </source>
</evidence>
<dbReference type="InterPro" id="IPR012349">
    <property type="entry name" value="Split_barrel_FMN-bd"/>
</dbReference>
<keyword evidence="4" id="KW-1185">Reference proteome</keyword>
<gene>
    <name evidence="3" type="ORF">RM704_39020</name>
</gene>
<name>A0ABU2ZDA1_9ACTN</name>
<accession>A0ABU2ZDA1</accession>
<feature type="region of interest" description="Disordered" evidence="1">
    <location>
        <begin position="1"/>
        <end position="37"/>
    </location>
</feature>
<dbReference type="RefSeq" id="WP_078936972.1">
    <property type="nucleotide sequence ID" value="NZ_JAVRFJ010000050.1"/>
</dbReference>
<dbReference type="InterPro" id="IPR011576">
    <property type="entry name" value="Pyridox_Oxase_N"/>
</dbReference>
<dbReference type="Proteomes" id="UP001180737">
    <property type="component" value="Unassembled WGS sequence"/>
</dbReference>